<dbReference type="Gene3D" id="2.60.120.380">
    <property type="match status" value="1"/>
</dbReference>
<keyword evidence="6 9" id="KW-0067">ATP-binding</keyword>
<evidence type="ECO:0000256" key="7">
    <source>
        <dbReference type="ARBA" id="ARBA00047899"/>
    </source>
</evidence>
<feature type="domain" description="Protein kinase" evidence="11">
    <location>
        <begin position="39"/>
        <end position="311"/>
    </location>
</feature>
<dbReference type="PANTHER" id="PTHR24363">
    <property type="entry name" value="SERINE/THREONINE PROTEIN KINASE"/>
    <property type="match status" value="1"/>
</dbReference>
<dbReference type="OrthoDB" id="507628at2"/>
<comment type="catalytic activity">
    <reaction evidence="8">
        <text>L-seryl-[protein] + ATP = O-phospho-L-seryl-[protein] + ADP + H(+)</text>
        <dbReference type="Rhea" id="RHEA:17989"/>
        <dbReference type="Rhea" id="RHEA-COMP:9863"/>
        <dbReference type="Rhea" id="RHEA-COMP:11604"/>
        <dbReference type="ChEBI" id="CHEBI:15378"/>
        <dbReference type="ChEBI" id="CHEBI:29999"/>
        <dbReference type="ChEBI" id="CHEBI:30616"/>
        <dbReference type="ChEBI" id="CHEBI:83421"/>
        <dbReference type="ChEBI" id="CHEBI:456216"/>
        <dbReference type="EC" id="2.7.11.1"/>
    </reaction>
</comment>
<keyword evidence="3" id="KW-0808">Transferase</keyword>
<organism evidence="12 13">
    <name type="scientific">Chroogloeocystis siderophila 5.2 s.c.1</name>
    <dbReference type="NCBI Taxonomy" id="247279"/>
    <lineage>
        <taxon>Bacteria</taxon>
        <taxon>Bacillati</taxon>
        <taxon>Cyanobacteriota</taxon>
        <taxon>Cyanophyceae</taxon>
        <taxon>Oscillatoriophycideae</taxon>
        <taxon>Chroococcales</taxon>
        <taxon>Chroococcaceae</taxon>
        <taxon>Chroogloeocystis</taxon>
    </lineage>
</organism>
<keyword evidence="5 12" id="KW-0418">Kinase</keyword>
<dbReference type="InterPro" id="IPR017441">
    <property type="entry name" value="Protein_kinase_ATP_BS"/>
</dbReference>
<dbReference type="PROSITE" id="PS00107">
    <property type="entry name" value="PROTEIN_KINASE_ATP"/>
    <property type="match status" value="1"/>
</dbReference>
<comment type="caution">
    <text evidence="12">The sequence shown here is derived from an EMBL/GenBank/DDBJ whole genome shotgun (WGS) entry which is preliminary data.</text>
</comment>
<evidence type="ECO:0000256" key="1">
    <source>
        <dbReference type="ARBA" id="ARBA00012513"/>
    </source>
</evidence>
<dbReference type="PANTHER" id="PTHR24363:SF0">
    <property type="entry name" value="SERINE_THREONINE KINASE LIKE DOMAIN CONTAINING 1"/>
    <property type="match status" value="1"/>
</dbReference>
<dbReference type="InterPro" id="IPR008266">
    <property type="entry name" value="Tyr_kinase_AS"/>
</dbReference>
<keyword evidence="13" id="KW-1185">Reference proteome</keyword>
<feature type="binding site" evidence="9">
    <location>
        <position position="69"/>
    </location>
    <ligand>
        <name>ATP</name>
        <dbReference type="ChEBI" id="CHEBI:30616"/>
    </ligand>
</feature>
<dbReference type="EC" id="2.7.11.1" evidence="1"/>
<dbReference type="GO" id="GO:0004674">
    <property type="term" value="F:protein serine/threonine kinase activity"/>
    <property type="evidence" value="ECO:0007669"/>
    <property type="project" value="UniProtKB-KW"/>
</dbReference>
<accession>A0A1U7HCL0</accession>
<proteinExistence type="predicted"/>
<dbReference type="InterPro" id="IPR011009">
    <property type="entry name" value="Kinase-like_dom_sf"/>
</dbReference>
<keyword evidence="4 9" id="KW-0547">Nucleotide-binding</keyword>
<dbReference type="PROSITE" id="PS00109">
    <property type="entry name" value="PROTEIN_KINASE_TYR"/>
    <property type="match status" value="1"/>
</dbReference>
<dbReference type="GO" id="GO:0005524">
    <property type="term" value="F:ATP binding"/>
    <property type="evidence" value="ECO:0007669"/>
    <property type="project" value="UniProtKB-UniRule"/>
</dbReference>
<dbReference type="Proteomes" id="UP000185984">
    <property type="component" value="Unassembled WGS sequence"/>
</dbReference>
<dbReference type="SUPFAM" id="SSF56112">
    <property type="entry name" value="Protein kinase-like (PK-like)"/>
    <property type="match status" value="1"/>
</dbReference>
<dbReference type="STRING" id="247279.NIES1031_22085"/>
<dbReference type="AlphaFoldDB" id="A0A1U7HCL0"/>
<evidence type="ECO:0000256" key="6">
    <source>
        <dbReference type="ARBA" id="ARBA00022840"/>
    </source>
</evidence>
<dbReference type="RefSeq" id="WP_073551594.1">
    <property type="nucleotide sequence ID" value="NZ_CAWMVK010000021.1"/>
</dbReference>
<evidence type="ECO:0000256" key="2">
    <source>
        <dbReference type="ARBA" id="ARBA00022527"/>
    </source>
</evidence>
<name>A0A1U7HCL0_9CHRO</name>
<reference evidence="12 13" key="1">
    <citation type="submission" date="2016-11" db="EMBL/GenBank/DDBJ databases">
        <title>Draft Genome Sequences of Nine Cyanobacterial Strains from Diverse Habitats.</title>
        <authorList>
            <person name="Zhu T."/>
            <person name="Hou S."/>
            <person name="Lu X."/>
            <person name="Hess W.R."/>
        </authorList>
    </citation>
    <scope>NUCLEOTIDE SEQUENCE [LARGE SCALE GENOMIC DNA]</scope>
    <source>
        <strain evidence="12 13">5.2 s.c.1</strain>
    </source>
</reference>
<evidence type="ECO:0000256" key="10">
    <source>
        <dbReference type="SAM" id="MobiDB-lite"/>
    </source>
</evidence>
<dbReference type="InterPro" id="IPR000719">
    <property type="entry name" value="Prot_kinase_dom"/>
</dbReference>
<dbReference type="Pfam" id="PF00069">
    <property type="entry name" value="Pkinase"/>
    <property type="match status" value="1"/>
</dbReference>
<gene>
    <name evidence="12" type="ORF">NIES1031_22085</name>
</gene>
<evidence type="ECO:0000259" key="11">
    <source>
        <dbReference type="PROSITE" id="PS50011"/>
    </source>
</evidence>
<keyword evidence="2 12" id="KW-0723">Serine/threonine-protein kinase</keyword>
<evidence type="ECO:0000256" key="5">
    <source>
        <dbReference type="ARBA" id="ARBA00022777"/>
    </source>
</evidence>
<protein>
    <recommendedName>
        <fullName evidence="1">non-specific serine/threonine protein kinase</fullName>
        <ecNumber evidence="1">2.7.11.1</ecNumber>
    </recommendedName>
</protein>
<evidence type="ECO:0000256" key="9">
    <source>
        <dbReference type="PROSITE-ProRule" id="PRU10141"/>
    </source>
</evidence>
<dbReference type="CDD" id="cd14014">
    <property type="entry name" value="STKc_PknB_like"/>
    <property type="match status" value="1"/>
</dbReference>
<sequence>MMYCSKGHENPNRSRYCLECGEKLVEASNTQPGIIGDRYRIIRQLGQGGFGRTYLAEDLNRFNELCVLKEFAPQVQGTYALQKGQQLFQREAGVLYKLQHPQIPNFRELFQANLEGKGHLLLVQDYVAGASYRQLLNTRKQQGLQFNETEVTQLLQQILPVLDYIHALGVIHRDISPDNIILRDTDYLPVLIDFGGVKQVAASIVSQFSPADPHATVLPVTRVGKIGCAPPEQIFSGVVSPQSDLYALAATALVLLTGKEPQDLIDEQTLEWNWRHEINLNPNLANVLDKMLMPKASDRYPSARQVLQALNRNAPKPSTVQVPTTIVSKPPVPNTVPATWQLQPASVSYAHTNSFGLGKVFVVGILLSVTAGLSWWGTRFWLQSRTPSTPEPVQTNLPVATPTPTPQYSTAEQNRKNQLRARRQQLGISDSFYNALVNQLFWEERPEQQGKALSGSPADAALRSEWDSIAAEVLNKLQALSPEARQRLGKYRAADRDRWKAAVNKLNLSSRALYDLADATFFNLFPQHKGRNFINQPIGQVWHGIATDKLQRLVSGSGYEKIAFGQGNTIQQVRGNLQPGEGKAYIAQLTKDQLMQLNLEADPRVLISAYSPTGSTVLLEDSSDRTWSGKLPETGYYEFVVVSTASAPLDYLFQVIAD</sequence>
<feature type="region of interest" description="Disordered" evidence="10">
    <location>
        <begin position="387"/>
        <end position="411"/>
    </location>
</feature>
<evidence type="ECO:0000313" key="13">
    <source>
        <dbReference type="Proteomes" id="UP000185984"/>
    </source>
</evidence>
<evidence type="ECO:0000313" key="12">
    <source>
        <dbReference type="EMBL" id="OKH21281.1"/>
    </source>
</evidence>
<dbReference type="EMBL" id="MRCC01000028">
    <property type="protein sequence ID" value="OKH21281.1"/>
    <property type="molecule type" value="Genomic_DNA"/>
</dbReference>
<dbReference type="Gene3D" id="1.10.510.10">
    <property type="entry name" value="Transferase(Phosphotransferase) domain 1"/>
    <property type="match status" value="1"/>
</dbReference>
<evidence type="ECO:0000256" key="8">
    <source>
        <dbReference type="ARBA" id="ARBA00048679"/>
    </source>
</evidence>
<dbReference type="Gene3D" id="3.30.200.20">
    <property type="entry name" value="Phosphorylase Kinase, domain 1"/>
    <property type="match status" value="1"/>
</dbReference>
<dbReference type="PROSITE" id="PS50011">
    <property type="entry name" value="PROTEIN_KINASE_DOM"/>
    <property type="match status" value="1"/>
</dbReference>
<feature type="compositionally biased region" description="Polar residues" evidence="10">
    <location>
        <begin position="387"/>
        <end position="398"/>
    </location>
</feature>
<comment type="catalytic activity">
    <reaction evidence="7">
        <text>L-threonyl-[protein] + ATP = O-phospho-L-threonyl-[protein] + ADP + H(+)</text>
        <dbReference type="Rhea" id="RHEA:46608"/>
        <dbReference type="Rhea" id="RHEA-COMP:11060"/>
        <dbReference type="Rhea" id="RHEA-COMP:11605"/>
        <dbReference type="ChEBI" id="CHEBI:15378"/>
        <dbReference type="ChEBI" id="CHEBI:30013"/>
        <dbReference type="ChEBI" id="CHEBI:30616"/>
        <dbReference type="ChEBI" id="CHEBI:61977"/>
        <dbReference type="ChEBI" id="CHEBI:456216"/>
        <dbReference type="EC" id="2.7.11.1"/>
    </reaction>
</comment>
<evidence type="ECO:0000256" key="3">
    <source>
        <dbReference type="ARBA" id="ARBA00022679"/>
    </source>
</evidence>
<evidence type="ECO:0000256" key="4">
    <source>
        <dbReference type="ARBA" id="ARBA00022741"/>
    </source>
</evidence>